<feature type="transmembrane region" description="Helical" evidence="1">
    <location>
        <begin position="226"/>
        <end position="247"/>
    </location>
</feature>
<keyword evidence="1" id="KW-0472">Membrane</keyword>
<evidence type="ECO:0000256" key="1">
    <source>
        <dbReference type="SAM" id="Phobius"/>
    </source>
</evidence>
<feature type="transmembrane region" description="Helical" evidence="1">
    <location>
        <begin position="156"/>
        <end position="173"/>
    </location>
</feature>
<dbReference type="GO" id="GO:0016746">
    <property type="term" value="F:acyltransferase activity"/>
    <property type="evidence" value="ECO:0007669"/>
    <property type="project" value="UniProtKB-KW"/>
</dbReference>
<comment type="caution">
    <text evidence="2">The sequence shown here is derived from an EMBL/GenBank/DDBJ whole genome shotgun (WGS) entry which is preliminary data.</text>
</comment>
<sequence>MIAQPVVREKKAERYLSLDVFRGVVMVFLLTETTLELPRMAAFYPDSAFWNFISYQTSHEIWIGCRAWDLIQPSFMLMVGVAVPFSIASRLAKGATPADLWRHTWRRTVILILLGIFLRSMGAEQTNFTFEDVITQIGLGYPLLFWLAFRPERVQWAALAVILIGYWALFAFWPTTDAYLLQPNGQVEGQPYQPLTGFFAHWNIQANPAAYFDRWFLNLFPRENPFVINAGGYQTLSFIPSLGTMLLGLLAGERLRQENPVPTKIRTLVVWGIAGIALAWLLHLAGICPIVKRIWTPTWTLLSAGLVFLMLAFWVWAVEVRGWRRGTVWLVAVGANSMAAYLTHWTIHGWMRDNLQTNLGLLINGLDDGVQHLIIGSLAFALAWYVLYWLYQRKVFVRI</sequence>
<proteinExistence type="predicted"/>
<keyword evidence="1" id="KW-1133">Transmembrane helix</keyword>
<accession>A0ABW3Q9L3</accession>
<protein>
    <submittedName>
        <fullName evidence="2">Acyltransferase family protein</fullName>
    </submittedName>
</protein>
<keyword evidence="3" id="KW-1185">Reference proteome</keyword>
<feature type="transmembrane region" description="Helical" evidence="1">
    <location>
        <begin position="370"/>
        <end position="391"/>
    </location>
</feature>
<dbReference type="PANTHER" id="PTHR31061:SF24">
    <property type="entry name" value="LD22376P"/>
    <property type="match status" value="1"/>
</dbReference>
<feature type="transmembrane region" description="Helical" evidence="1">
    <location>
        <begin position="268"/>
        <end position="292"/>
    </location>
</feature>
<feature type="transmembrane region" description="Helical" evidence="1">
    <location>
        <begin position="328"/>
        <end position="350"/>
    </location>
</feature>
<reference evidence="3" key="1">
    <citation type="journal article" date="2019" name="Int. J. Syst. Evol. Microbiol.">
        <title>The Global Catalogue of Microorganisms (GCM) 10K type strain sequencing project: providing services to taxonomists for standard genome sequencing and annotation.</title>
        <authorList>
            <consortium name="The Broad Institute Genomics Platform"/>
            <consortium name="The Broad Institute Genome Sequencing Center for Infectious Disease"/>
            <person name="Wu L."/>
            <person name="Ma J."/>
        </authorList>
    </citation>
    <scope>NUCLEOTIDE SEQUENCE [LARGE SCALE GENOMIC DNA]</scope>
    <source>
        <strain evidence="3">CCUG 55608</strain>
    </source>
</reference>
<keyword evidence="1" id="KW-0812">Transmembrane</keyword>
<feature type="transmembrane region" description="Helical" evidence="1">
    <location>
        <begin position="70"/>
        <end position="92"/>
    </location>
</feature>
<dbReference type="RefSeq" id="WP_265989978.1">
    <property type="nucleotide sequence ID" value="NZ_CP110973.1"/>
</dbReference>
<feature type="transmembrane region" description="Helical" evidence="1">
    <location>
        <begin position="104"/>
        <end position="121"/>
    </location>
</feature>
<dbReference type="PANTHER" id="PTHR31061">
    <property type="entry name" value="LD22376P"/>
    <property type="match status" value="1"/>
</dbReference>
<evidence type="ECO:0000313" key="2">
    <source>
        <dbReference type="EMBL" id="MFD1140050.1"/>
    </source>
</evidence>
<keyword evidence="2" id="KW-0012">Acyltransferase</keyword>
<dbReference type="Proteomes" id="UP001597116">
    <property type="component" value="Unassembled WGS sequence"/>
</dbReference>
<keyword evidence="2" id="KW-0808">Transferase</keyword>
<organism evidence="2 3">
    <name type="scientific">Larkinella insperata</name>
    <dbReference type="NCBI Taxonomy" id="332158"/>
    <lineage>
        <taxon>Bacteria</taxon>
        <taxon>Pseudomonadati</taxon>
        <taxon>Bacteroidota</taxon>
        <taxon>Cytophagia</taxon>
        <taxon>Cytophagales</taxon>
        <taxon>Spirosomataceae</taxon>
        <taxon>Larkinella</taxon>
    </lineage>
</organism>
<name>A0ABW3Q9L3_9BACT</name>
<dbReference type="EMBL" id="JBHTLP010000002">
    <property type="protein sequence ID" value="MFD1140050.1"/>
    <property type="molecule type" value="Genomic_DNA"/>
</dbReference>
<feature type="transmembrane region" description="Helical" evidence="1">
    <location>
        <begin position="133"/>
        <end position="149"/>
    </location>
</feature>
<gene>
    <name evidence="2" type="ORF">ACFQ4C_02985</name>
</gene>
<evidence type="ECO:0000313" key="3">
    <source>
        <dbReference type="Proteomes" id="UP001597116"/>
    </source>
</evidence>
<feature type="transmembrane region" description="Helical" evidence="1">
    <location>
        <begin position="298"/>
        <end position="316"/>
    </location>
</feature>